<comment type="caution">
    <text evidence="1">The sequence shown here is derived from an EMBL/GenBank/DDBJ whole genome shotgun (WGS) entry which is preliminary data.</text>
</comment>
<organism evidence="1 2">
    <name type="scientific">Paenibacillus mesotrionivorans</name>
    <dbReference type="NCBI Taxonomy" id="3160968"/>
    <lineage>
        <taxon>Bacteria</taxon>
        <taxon>Bacillati</taxon>
        <taxon>Bacillota</taxon>
        <taxon>Bacilli</taxon>
        <taxon>Bacillales</taxon>
        <taxon>Paenibacillaceae</taxon>
        <taxon>Paenibacillus</taxon>
    </lineage>
</organism>
<dbReference type="EMBL" id="JBJURJ010000007">
    <property type="protein sequence ID" value="MFM9329057.1"/>
    <property type="molecule type" value="Genomic_DNA"/>
</dbReference>
<dbReference type="Proteomes" id="UP001631969">
    <property type="component" value="Unassembled WGS sequence"/>
</dbReference>
<evidence type="ECO:0000313" key="1">
    <source>
        <dbReference type="EMBL" id="MFM9329057.1"/>
    </source>
</evidence>
<protein>
    <submittedName>
        <fullName evidence="1">M20/M25/M40 family metallo-hydrolase</fullName>
    </submittedName>
</protein>
<reference evidence="1" key="1">
    <citation type="submission" date="2024-12" db="EMBL/GenBank/DDBJ databases">
        <authorList>
            <person name="Wu N."/>
        </authorList>
    </citation>
    <scope>NUCLEOTIDE SEQUENCE</scope>
    <source>
        <strain evidence="1">P15</strain>
    </source>
</reference>
<evidence type="ECO:0000313" key="2">
    <source>
        <dbReference type="Proteomes" id="UP001631969"/>
    </source>
</evidence>
<sequence>MKDMSAEVDWNAVEQELVLMLRTLVGIDTSYGRHGETVAARFIQSLLSMNDLADQTQIFEPVPGKGSVVCRLPGQNADESLLLLSHLDVAPAHHTSEWLHPPFNGAYRHGEIWGRGTIDCKGLVAVWLMLIILLKRNRIPLRRGVVFAATSDEESGGKWGIDWILNNTAALQGCRYVLNEGGGFSFHLKDQDVYTIQYAEKGHTIFEYIVEHPSLPFASQEVLVPPLNGQAIHPLMKASLRAGGLPEILTTPLSYRTKVFLLRHACRQLPLDINGLFHNLLRIDLPERFDHHHSVIKMHLRLLPGQSAEDINRMIAAKGLIPASLIKATSVTTVTEPSCSSIDSSLFRIIESTMVRNSGHTNTMLPFLTPSATDSRYVRAKGMIAYGFFPTPPSTDIRLIHQPNERIPVNDLLFSLKKLYEIVTRFAG</sequence>
<keyword evidence="2" id="KW-1185">Reference proteome</keyword>
<name>A0ACC7P171_9BACL</name>
<proteinExistence type="predicted"/>
<gene>
    <name evidence="1" type="ORF">ACI1P1_12240</name>
</gene>
<accession>A0ACC7P171</accession>